<evidence type="ECO:0000313" key="9">
    <source>
        <dbReference type="EMBL" id="TXL68523.1"/>
    </source>
</evidence>
<dbReference type="Pfam" id="PF17042">
    <property type="entry name" value="NBD_C"/>
    <property type="match status" value="1"/>
</dbReference>
<accession>A0A5C8P5D8</accession>
<gene>
    <name evidence="9" type="ORF">FHP08_02240</name>
</gene>
<dbReference type="Proteomes" id="UP000321548">
    <property type="component" value="Unassembled WGS sequence"/>
</dbReference>
<proteinExistence type="inferred from homology"/>
<keyword evidence="6" id="KW-0119">Carbohydrate metabolism</keyword>
<dbReference type="EMBL" id="VDUY01000001">
    <property type="protein sequence ID" value="TXL68523.1"/>
    <property type="molecule type" value="Genomic_DNA"/>
</dbReference>
<dbReference type="SUPFAM" id="SSF142764">
    <property type="entry name" value="YgbK-like"/>
    <property type="match status" value="1"/>
</dbReference>
<evidence type="ECO:0000256" key="6">
    <source>
        <dbReference type="ARBA" id="ARBA00023277"/>
    </source>
</evidence>
<dbReference type="InterPro" id="IPR037051">
    <property type="entry name" value="4-carb_acid_sugar_kinase_N_sf"/>
</dbReference>
<keyword evidence="5" id="KW-0067">ATP-binding</keyword>
<dbReference type="NCBIfam" id="NF042436">
    <property type="entry name" value="OxoIsoapKin_OiaK"/>
    <property type="match status" value="1"/>
</dbReference>
<dbReference type="OrthoDB" id="191465at2"/>
<evidence type="ECO:0000256" key="4">
    <source>
        <dbReference type="ARBA" id="ARBA00022777"/>
    </source>
</evidence>
<name>A0A5C8P5D8_9BURK</name>
<dbReference type="AlphaFoldDB" id="A0A5C8P5D8"/>
<dbReference type="InterPro" id="IPR031475">
    <property type="entry name" value="NBD_C"/>
</dbReference>
<evidence type="ECO:0000313" key="10">
    <source>
        <dbReference type="Proteomes" id="UP000321548"/>
    </source>
</evidence>
<keyword evidence="4 9" id="KW-0418">Kinase</keyword>
<evidence type="ECO:0000256" key="1">
    <source>
        <dbReference type="ARBA" id="ARBA00005715"/>
    </source>
</evidence>
<comment type="similarity">
    <text evidence="1">Belongs to the four-carbon acid sugar kinase family.</text>
</comment>
<evidence type="ECO:0000256" key="5">
    <source>
        <dbReference type="ARBA" id="ARBA00022840"/>
    </source>
</evidence>
<evidence type="ECO:0000259" key="7">
    <source>
        <dbReference type="Pfam" id="PF07005"/>
    </source>
</evidence>
<keyword evidence="2" id="KW-0808">Transferase</keyword>
<reference evidence="9 10" key="1">
    <citation type="submission" date="2019-06" db="EMBL/GenBank/DDBJ databases">
        <title>Quisquiliibacterium sp. nov., isolated from a maize field.</title>
        <authorList>
            <person name="Lin S.-Y."/>
            <person name="Tsai C.-F."/>
            <person name="Young C.-C."/>
        </authorList>
    </citation>
    <scope>NUCLEOTIDE SEQUENCE [LARGE SCALE GENOMIC DNA]</scope>
    <source>
        <strain evidence="9 10">CC-CFT501</strain>
    </source>
</reference>
<protein>
    <submittedName>
        <fullName evidence="9">Four-carbon acid sugar kinase family protein</fullName>
    </submittedName>
</protein>
<dbReference type="InterPro" id="IPR042213">
    <property type="entry name" value="NBD_C_sf"/>
</dbReference>
<dbReference type="Gene3D" id="3.40.50.10840">
    <property type="entry name" value="Putative sugar-binding, N-terminal domain"/>
    <property type="match status" value="1"/>
</dbReference>
<sequence length="483" mass="50229">MSPASPRTGRLEDPVADALAAADRLPDGLLLAYYGDDFTGSTDALEAMTAAGLPTVLFLEPPAPDPWARLPRLLARFPDARCVGLAGSSRARDPAWMDAHLPAAFDTLARLGAPILQYKVCSTFDSSPAVGSIGKAIDLGVSRMPGDWSPCVVGAPRLGRFQVFGNLFAVAGGTGHRLDRHPTMSCHPVTPMDEADLPRHLARQTARPIALVDMLALRRGDAQPPRRVSGEVPAVFIDVVDEQTLAQAGRLVWEQRGPGLFSASSSGLDYALTAWWRARGWLPEPPGLPPAAPAPVIAAVSGSCSPVTAGQIRWARAHGFRTERLDLARALARDARAAAAEIARAARVAVDALRGGASAIVFSAEGPDDPAVTGFDAVAASAGLSRGEAARRVGECLAAVMRGILAETRLQRIVVAGGDSSGEVASALGIDALTAQAAIVPGAPLCRAWSADPARDGLEIVLKGGQIGGDDFFGKALGQASRI</sequence>
<feature type="domain" description="Four-carbon acid sugar kinase N-terminal" evidence="7">
    <location>
        <begin position="31"/>
        <end position="272"/>
    </location>
</feature>
<feature type="domain" description="Four-carbon acid sugar kinase nucleotide binding" evidence="8">
    <location>
        <begin position="299"/>
        <end position="473"/>
    </location>
</feature>
<dbReference type="Pfam" id="PF07005">
    <property type="entry name" value="SBD_N"/>
    <property type="match status" value="1"/>
</dbReference>
<dbReference type="GO" id="GO:0016301">
    <property type="term" value="F:kinase activity"/>
    <property type="evidence" value="ECO:0007669"/>
    <property type="project" value="UniProtKB-KW"/>
</dbReference>
<evidence type="ECO:0000256" key="2">
    <source>
        <dbReference type="ARBA" id="ARBA00022679"/>
    </source>
</evidence>
<evidence type="ECO:0000259" key="8">
    <source>
        <dbReference type="Pfam" id="PF17042"/>
    </source>
</evidence>
<dbReference type="InterPro" id="IPR050015">
    <property type="entry name" value="OiaK"/>
</dbReference>
<dbReference type="InterPro" id="IPR010737">
    <property type="entry name" value="4-carb_acid_sugar_kinase_N"/>
</dbReference>
<evidence type="ECO:0000256" key="3">
    <source>
        <dbReference type="ARBA" id="ARBA00022741"/>
    </source>
</evidence>
<keyword evidence="10" id="KW-1185">Reference proteome</keyword>
<organism evidence="9 10">
    <name type="scientific">Zeimonas arvi</name>
    <dbReference type="NCBI Taxonomy" id="2498847"/>
    <lineage>
        <taxon>Bacteria</taxon>
        <taxon>Pseudomonadati</taxon>
        <taxon>Pseudomonadota</taxon>
        <taxon>Betaproteobacteria</taxon>
        <taxon>Burkholderiales</taxon>
        <taxon>Burkholderiaceae</taxon>
        <taxon>Zeimonas</taxon>
    </lineage>
</organism>
<comment type="caution">
    <text evidence="9">The sequence shown here is derived from an EMBL/GenBank/DDBJ whole genome shotgun (WGS) entry which is preliminary data.</text>
</comment>
<dbReference type="GO" id="GO:0005524">
    <property type="term" value="F:ATP binding"/>
    <property type="evidence" value="ECO:0007669"/>
    <property type="project" value="UniProtKB-KW"/>
</dbReference>
<dbReference type="Gene3D" id="3.40.980.20">
    <property type="entry name" value="Four-carbon acid sugar kinase, nucleotide binding domain"/>
    <property type="match status" value="1"/>
</dbReference>
<keyword evidence="3" id="KW-0547">Nucleotide-binding</keyword>